<reference evidence="1" key="1">
    <citation type="submission" date="2020-08" db="EMBL/GenBank/DDBJ databases">
        <title>Bridging the membrane lipid divide: bacteria of the FCB group superphylum have the potential to synthesize archaeal ether lipids.</title>
        <authorList>
            <person name="Villanueva L."/>
            <person name="von Meijenfeldt F.A.B."/>
            <person name="Westbye A.B."/>
            <person name="Yadav S."/>
            <person name="Hopmans E.C."/>
            <person name="Dutilh B.E."/>
            <person name="Sinninghe Damste J.S."/>
        </authorList>
    </citation>
    <scope>NUCLEOTIDE SEQUENCE</scope>
    <source>
        <strain evidence="1">NIOZ-UU159</strain>
    </source>
</reference>
<dbReference type="EMBL" id="MW030598">
    <property type="protein sequence ID" value="QPI16725.1"/>
    <property type="molecule type" value="Genomic_DNA"/>
</dbReference>
<accession>A0A7S9SUL8</accession>
<organism evidence="1">
    <name type="scientific">Virus NIOZ-UU159</name>
    <dbReference type="NCBI Taxonomy" id="2763270"/>
    <lineage>
        <taxon>Viruses</taxon>
    </lineage>
</organism>
<name>A0A7S9SUL8_9VIRU</name>
<evidence type="ECO:0000313" key="1">
    <source>
        <dbReference type="EMBL" id="QPI16725.1"/>
    </source>
</evidence>
<proteinExistence type="predicted"/>
<gene>
    <name evidence="1" type="ORF">NIOZUU159_00220</name>
</gene>
<protein>
    <submittedName>
        <fullName evidence="1">Uncharacterized protein</fullName>
    </submittedName>
</protein>
<sequence>MNELLKQAPDNISKEEIEIIYLRNNKNVLDTLTELWKIPVKNVQKTENEKKWQEIREIYDDIDTEMYKALRAQKK</sequence>